<dbReference type="RefSeq" id="WP_097651010.1">
    <property type="nucleotide sequence ID" value="NZ_LYXE01000041.1"/>
</dbReference>
<comment type="caution">
    <text evidence="2">The sequence shown here is derived from an EMBL/GenBank/DDBJ whole genome shotgun (WGS) entry which is preliminary data.</text>
</comment>
<feature type="transmembrane region" description="Helical" evidence="1">
    <location>
        <begin position="182"/>
        <end position="202"/>
    </location>
</feature>
<keyword evidence="1" id="KW-0812">Transmembrane</keyword>
<keyword evidence="1" id="KW-0472">Membrane</keyword>
<dbReference type="EMBL" id="LYXE01000041">
    <property type="protein sequence ID" value="PDW00468.1"/>
    <property type="molecule type" value="Genomic_DNA"/>
</dbReference>
<protein>
    <submittedName>
        <fullName evidence="2">ABC transporter</fullName>
    </submittedName>
</protein>
<proteinExistence type="predicted"/>
<name>A0A2H3L675_9CHLR</name>
<organism evidence="2 3">
    <name type="scientific">Candidatus Chloroploca asiatica</name>
    <dbReference type="NCBI Taxonomy" id="1506545"/>
    <lineage>
        <taxon>Bacteria</taxon>
        <taxon>Bacillati</taxon>
        <taxon>Chloroflexota</taxon>
        <taxon>Chloroflexia</taxon>
        <taxon>Chloroflexales</taxon>
        <taxon>Chloroflexineae</taxon>
        <taxon>Oscillochloridaceae</taxon>
        <taxon>Candidatus Chloroploca</taxon>
    </lineage>
</organism>
<evidence type="ECO:0000313" key="2">
    <source>
        <dbReference type="EMBL" id="PDW00468.1"/>
    </source>
</evidence>
<dbReference type="Pfam" id="PF12679">
    <property type="entry name" value="ABC2_membrane_2"/>
    <property type="match status" value="1"/>
</dbReference>
<sequence length="306" mass="32850">MIRLRNNPVLNRELRGRIRGNRPLIILVVYLTLIASVTLLVYAAASDSFSGAFNDPEAGRRIGKAIFLTVMTASLIQVCVITPSLTAGAISGEKERQTYDLLITTLLSPLQIALGKLVSALAFAMLLIAAALPMAGLSFLFGGVTGTEFVIGVLGLIVTAICYATIGLFWSTVMRTTLSATVVAQGTIIGVQLLLPFLLVVTTILTNRFSDHVLYIYGVGLLVSFHPFMALGVTAGLLAEGESPLWFTVPSTQGDLPLPSPWIPYVFFSLALTIFFLVLTLRMLKPVQYNLARARSKKQGSASDAA</sequence>
<reference evidence="2 3" key="1">
    <citation type="submission" date="2016-05" db="EMBL/GenBank/DDBJ databases">
        <authorList>
            <person name="Lavstsen T."/>
            <person name="Jespersen J.S."/>
        </authorList>
    </citation>
    <scope>NUCLEOTIDE SEQUENCE [LARGE SCALE GENOMIC DNA]</scope>
    <source>
        <strain evidence="2 3">B7-9</strain>
    </source>
</reference>
<dbReference type="GO" id="GO:0005886">
    <property type="term" value="C:plasma membrane"/>
    <property type="evidence" value="ECO:0007669"/>
    <property type="project" value="UniProtKB-SubCell"/>
</dbReference>
<dbReference type="GO" id="GO:0140359">
    <property type="term" value="F:ABC-type transporter activity"/>
    <property type="evidence" value="ECO:0007669"/>
    <property type="project" value="InterPro"/>
</dbReference>
<dbReference type="AlphaFoldDB" id="A0A2H3L675"/>
<evidence type="ECO:0000313" key="3">
    <source>
        <dbReference type="Proteomes" id="UP000220922"/>
    </source>
</evidence>
<feature type="transmembrane region" description="Helical" evidence="1">
    <location>
        <begin position="149"/>
        <end position="170"/>
    </location>
</feature>
<feature type="transmembrane region" description="Helical" evidence="1">
    <location>
        <begin position="24"/>
        <end position="45"/>
    </location>
</feature>
<feature type="transmembrane region" description="Helical" evidence="1">
    <location>
        <begin position="214"/>
        <end position="239"/>
    </location>
</feature>
<keyword evidence="3" id="KW-1185">Reference proteome</keyword>
<accession>A0A2H3L675</accession>
<dbReference type="Proteomes" id="UP000220922">
    <property type="component" value="Unassembled WGS sequence"/>
</dbReference>
<feature type="transmembrane region" description="Helical" evidence="1">
    <location>
        <begin position="120"/>
        <end position="142"/>
    </location>
</feature>
<keyword evidence="1" id="KW-1133">Transmembrane helix</keyword>
<dbReference type="OrthoDB" id="9815855at2"/>
<evidence type="ECO:0000256" key="1">
    <source>
        <dbReference type="SAM" id="Phobius"/>
    </source>
</evidence>
<gene>
    <name evidence="2" type="ORF">A9Q02_09785</name>
</gene>
<feature type="transmembrane region" description="Helical" evidence="1">
    <location>
        <begin position="262"/>
        <end position="284"/>
    </location>
</feature>